<keyword evidence="3" id="KW-1185">Reference proteome</keyword>
<organism evidence="2 3">
    <name type="scientific">Coccomyxa viridis</name>
    <dbReference type="NCBI Taxonomy" id="1274662"/>
    <lineage>
        <taxon>Eukaryota</taxon>
        <taxon>Viridiplantae</taxon>
        <taxon>Chlorophyta</taxon>
        <taxon>core chlorophytes</taxon>
        <taxon>Trebouxiophyceae</taxon>
        <taxon>Trebouxiophyceae incertae sedis</taxon>
        <taxon>Coccomyxaceae</taxon>
        <taxon>Coccomyxa</taxon>
    </lineage>
</organism>
<feature type="chain" id="PRO_5043359535" description="Pyrrolo-quinoline quinone" evidence="1">
    <location>
        <begin position="18"/>
        <end position="533"/>
    </location>
</feature>
<feature type="signal peptide" evidence="1">
    <location>
        <begin position="1"/>
        <end position="17"/>
    </location>
</feature>
<dbReference type="Proteomes" id="UP001314263">
    <property type="component" value="Unassembled WGS sequence"/>
</dbReference>
<reference evidence="2 3" key="1">
    <citation type="submission" date="2023-10" db="EMBL/GenBank/DDBJ databases">
        <authorList>
            <person name="Maclean D."/>
            <person name="Macfadyen A."/>
        </authorList>
    </citation>
    <scope>NUCLEOTIDE SEQUENCE [LARGE SCALE GENOMIC DNA]</scope>
</reference>
<evidence type="ECO:0000256" key="1">
    <source>
        <dbReference type="SAM" id="SignalP"/>
    </source>
</evidence>
<comment type="caution">
    <text evidence="2">The sequence shown here is derived from an EMBL/GenBank/DDBJ whole genome shotgun (WGS) entry which is preliminary data.</text>
</comment>
<accession>A0AAV1IFC3</accession>
<protein>
    <recommendedName>
        <fullName evidence="4">Pyrrolo-quinoline quinone</fullName>
    </recommendedName>
</protein>
<dbReference type="InterPro" id="IPR015943">
    <property type="entry name" value="WD40/YVTN_repeat-like_dom_sf"/>
</dbReference>
<dbReference type="AlphaFoldDB" id="A0AAV1IFC3"/>
<sequence>MKGRLIALLLLVAGASAQQASSDGVYENRYNPERTGFTTSTVLDSAVFVNSTFGKRQQWDVDGGVHAQPLYAPGILVSGQPTNMLLVVTEHATLYALNADNGSTLWSVSFLQGSPIRGVDLQPPCTEVGRELGMLSTPVIDPTTNTIYLMPFIIENGAQSYRLHAIDLTTGHEKNGSPSQILAASKTFPGQGVVTFDATKQLQRPGLTLAQGKVYAAFGSHCGVPPYYPWIFAFDAYTLQLTNTYTEPPMSMPGPGIWQSGAGLVVLGNSLFMAMGNGPLSAKNGSYGNAVINMSIPDLVVQDYWAPSNVAALNAGGFDLGSSAPIPVSNNTLIFMGGRDGSYYLLKADALGGSASTPLGFIPPDATMPAGTGGLYNGAAYWTGGVGGPGYIYSLGSGSGALKKFTLAGSTLTLNGVAAAVGNFTKWGGAPVVSAMTPDATTAVVWAFDGSATLYAWDADSLALLWNSADLPSDVAPCSAITFAMPTVLDNMVYVGCDGKVMGYGTRAASRTVGGANFGASPGASSLLDTGRK</sequence>
<proteinExistence type="predicted"/>
<keyword evidence="1" id="KW-0732">Signal</keyword>
<dbReference type="EMBL" id="CAUYUE010000013">
    <property type="protein sequence ID" value="CAK0786023.1"/>
    <property type="molecule type" value="Genomic_DNA"/>
</dbReference>
<dbReference type="InterPro" id="IPR011047">
    <property type="entry name" value="Quinoprotein_ADH-like_sf"/>
</dbReference>
<evidence type="ECO:0008006" key="4">
    <source>
        <dbReference type="Google" id="ProtNLM"/>
    </source>
</evidence>
<dbReference type="SUPFAM" id="SSF50998">
    <property type="entry name" value="Quinoprotein alcohol dehydrogenase-like"/>
    <property type="match status" value="1"/>
</dbReference>
<dbReference type="Gene3D" id="2.130.10.10">
    <property type="entry name" value="YVTN repeat-like/Quinoprotein amine dehydrogenase"/>
    <property type="match status" value="1"/>
</dbReference>
<evidence type="ECO:0000313" key="2">
    <source>
        <dbReference type="EMBL" id="CAK0786023.1"/>
    </source>
</evidence>
<name>A0AAV1IFC3_9CHLO</name>
<evidence type="ECO:0000313" key="3">
    <source>
        <dbReference type="Proteomes" id="UP001314263"/>
    </source>
</evidence>
<gene>
    <name evidence="2" type="ORF">CVIRNUC_009236</name>
</gene>